<dbReference type="SMART" id="SM00491">
    <property type="entry name" value="HELICc2"/>
    <property type="match status" value="1"/>
</dbReference>
<evidence type="ECO:0000256" key="12">
    <source>
        <dbReference type="ARBA" id="ARBA00023235"/>
    </source>
</evidence>
<organism evidence="15 16">
    <name type="scientific">Halapricum desulfuricans</name>
    <dbReference type="NCBI Taxonomy" id="2841257"/>
    <lineage>
        <taxon>Archaea</taxon>
        <taxon>Methanobacteriati</taxon>
        <taxon>Methanobacteriota</taxon>
        <taxon>Stenosarchaea group</taxon>
        <taxon>Halobacteria</taxon>
        <taxon>Halobacteriales</taxon>
        <taxon>Haloarculaceae</taxon>
        <taxon>Halapricum</taxon>
    </lineage>
</organism>
<dbReference type="GO" id="GO:0005524">
    <property type="term" value="F:ATP binding"/>
    <property type="evidence" value="ECO:0007669"/>
    <property type="project" value="UniProtKB-KW"/>
</dbReference>
<dbReference type="Gene3D" id="3.40.50.300">
    <property type="entry name" value="P-loop containing nucleotide triphosphate hydrolases"/>
    <property type="match status" value="2"/>
</dbReference>
<evidence type="ECO:0000256" key="4">
    <source>
        <dbReference type="ARBA" id="ARBA00022763"/>
    </source>
</evidence>
<gene>
    <name evidence="15" type="primary">dinG3</name>
    <name evidence="15" type="ORF">HSR121_1764</name>
</gene>
<dbReference type="SMART" id="SM00488">
    <property type="entry name" value="DEXDc2"/>
    <property type="match status" value="1"/>
</dbReference>
<evidence type="ECO:0000313" key="15">
    <source>
        <dbReference type="EMBL" id="QSG06099.1"/>
    </source>
</evidence>
<evidence type="ECO:0000256" key="5">
    <source>
        <dbReference type="ARBA" id="ARBA00022801"/>
    </source>
</evidence>
<keyword evidence="4" id="KW-0227">DNA damage</keyword>
<keyword evidence="12" id="KW-0413">Isomerase</keyword>
<evidence type="ECO:0000256" key="8">
    <source>
        <dbReference type="ARBA" id="ARBA00023004"/>
    </source>
</evidence>
<protein>
    <submittedName>
        <fullName evidence="15">Rad3-related DNA helicase</fullName>
    </submittedName>
</protein>
<dbReference type="PANTHER" id="PTHR11472">
    <property type="entry name" value="DNA REPAIR DEAD HELICASE RAD3/XP-D SUBFAMILY MEMBER"/>
    <property type="match status" value="1"/>
</dbReference>
<keyword evidence="9" id="KW-0411">Iron-sulfur</keyword>
<dbReference type="EMBL" id="CP064787">
    <property type="protein sequence ID" value="QSG06099.1"/>
    <property type="molecule type" value="Genomic_DNA"/>
</dbReference>
<evidence type="ECO:0000256" key="10">
    <source>
        <dbReference type="ARBA" id="ARBA00023125"/>
    </source>
</evidence>
<dbReference type="Pfam" id="PF13307">
    <property type="entry name" value="Helicase_C_2"/>
    <property type="match status" value="1"/>
</dbReference>
<dbReference type="PANTHER" id="PTHR11472:SF34">
    <property type="entry name" value="REGULATOR OF TELOMERE ELONGATION HELICASE 1"/>
    <property type="match status" value="1"/>
</dbReference>
<dbReference type="GO" id="GO:0006281">
    <property type="term" value="P:DNA repair"/>
    <property type="evidence" value="ECO:0007669"/>
    <property type="project" value="UniProtKB-KW"/>
</dbReference>
<evidence type="ECO:0000256" key="2">
    <source>
        <dbReference type="ARBA" id="ARBA00022723"/>
    </source>
</evidence>
<evidence type="ECO:0000256" key="9">
    <source>
        <dbReference type="ARBA" id="ARBA00023014"/>
    </source>
</evidence>
<dbReference type="InterPro" id="IPR045028">
    <property type="entry name" value="DinG/Rad3-like"/>
</dbReference>
<evidence type="ECO:0000256" key="11">
    <source>
        <dbReference type="ARBA" id="ARBA00023204"/>
    </source>
</evidence>
<keyword evidence="2" id="KW-0479">Metal-binding</keyword>
<keyword evidence="7" id="KW-0067">ATP-binding</keyword>
<dbReference type="GO" id="GO:0046872">
    <property type="term" value="F:metal ion binding"/>
    <property type="evidence" value="ECO:0007669"/>
    <property type="project" value="UniProtKB-KW"/>
</dbReference>
<dbReference type="Proteomes" id="UP000663525">
    <property type="component" value="Chromosome"/>
</dbReference>
<keyword evidence="3" id="KW-0547">Nucleotide-binding</keyword>
<dbReference type="SUPFAM" id="SSF52540">
    <property type="entry name" value="P-loop containing nucleoside triphosphate hydrolases"/>
    <property type="match status" value="2"/>
</dbReference>
<keyword evidence="5" id="KW-0378">Hydrolase</keyword>
<dbReference type="SMART" id="SM00487">
    <property type="entry name" value="DEXDc"/>
    <property type="match status" value="1"/>
</dbReference>
<dbReference type="PROSITE" id="PS51193">
    <property type="entry name" value="HELICASE_ATP_BIND_2"/>
    <property type="match status" value="1"/>
</dbReference>
<dbReference type="InterPro" id="IPR027417">
    <property type="entry name" value="P-loop_NTPase"/>
</dbReference>
<evidence type="ECO:0000256" key="3">
    <source>
        <dbReference type="ARBA" id="ARBA00022741"/>
    </source>
</evidence>
<evidence type="ECO:0000259" key="14">
    <source>
        <dbReference type="PROSITE" id="PS51193"/>
    </source>
</evidence>
<dbReference type="AlphaFoldDB" id="A0A897N4V4"/>
<dbReference type="RefSeq" id="WP_229112503.1">
    <property type="nucleotide sequence ID" value="NZ_CP064787.1"/>
</dbReference>
<proteinExistence type="predicted"/>
<feature type="region of interest" description="Disordered" evidence="13">
    <location>
        <begin position="187"/>
        <end position="213"/>
    </location>
</feature>
<dbReference type="GO" id="GO:0003677">
    <property type="term" value="F:DNA binding"/>
    <property type="evidence" value="ECO:0007669"/>
    <property type="project" value="UniProtKB-KW"/>
</dbReference>
<dbReference type="Pfam" id="PF06733">
    <property type="entry name" value="DEAD_2"/>
    <property type="match status" value="1"/>
</dbReference>
<evidence type="ECO:0000256" key="6">
    <source>
        <dbReference type="ARBA" id="ARBA00022806"/>
    </source>
</evidence>
<dbReference type="InterPro" id="IPR014013">
    <property type="entry name" value="Helic_SF1/SF2_ATP-bd_DinG/Rad3"/>
</dbReference>
<evidence type="ECO:0000256" key="1">
    <source>
        <dbReference type="ARBA" id="ARBA00022485"/>
    </source>
</evidence>
<name>A0A897N4V4_9EURY</name>
<keyword evidence="1" id="KW-0004">4Fe-4S</keyword>
<dbReference type="GO" id="GO:0051539">
    <property type="term" value="F:4 iron, 4 sulfur cluster binding"/>
    <property type="evidence" value="ECO:0007669"/>
    <property type="project" value="UniProtKB-KW"/>
</dbReference>
<keyword evidence="10" id="KW-0238">DNA-binding</keyword>
<keyword evidence="11" id="KW-0234">DNA repair</keyword>
<dbReference type="GO" id="GO:0016818">
    <property type="term" value="F:hydrolase activity, acting on acid anhydrides, in phosphorus-containing anhydrides"/>
    <property type="evidence" value="ECO:0007669"/>
    <property type="project" value="InterPro"/>
</dbReference>
<dbReference type="InterPro" id="IPR006554">
    <property type="entry name" value="Helicase-like_DEXD_c2"/>
</dbReference>
<evidence type="ECO:0000313" key="16">
    <source>
        <dbReference type="Proteomes" id="UP000663525"/>
    </source>
</evidence>
<sequence>MGDSDWEQYFGFEQPYESQADAIESAIDVGERQGYLAMEGPCGTGKTMAALTAAATLLRERDHYETVVVVTPVKQQLEQFVADLRTLNAGLEHPLAGISLVGKRDLCPYGREDVFPRDASVHDRCEDLREHTAGLVESDGDGCYEPPAAEGAVGGNPDEMWWDPEVAGDLAKAARVDAAGQRALEGALSTAGATSPYRKSQPTAPESIGGDDPPIYCPFEADWYARNRASPIDFTAGEESVLTAEEYLPAATERGTCPHRAMSVLAKHAEVVIGNYNHLFDPDSRALLAEILDERTFVIVDEAHRLEERVRDLLSDRVGYQTLVQARNDCNQLLQRARQTADHRAQVEARLTSHEVSLEAVERAHEFYGDLLEWFDDRIERALDEEVGREWRTDPEHLPERDIEVPLRDPETVETDELTEWATGEGYTGSLWRSLPAIGAAVEDTMDQLGIARQPVAAAVGTIMARWWERDHATKLREIELEHSPTDDRRIDGWERAYTAGLVLFDCMPAEALREIFDALGGGMLMSATLSPLSVFTTVAGLEALSEGDADEGGGRPVETRSYPLRFPEEHRASWIVDASPFTARNRGEPTQEQAAWTDTRDEYAQVLRAVARSPGNVLIAMPNYREAAWAGTYLDSTVEKPVLVDESTSNDETETLKQRFFDGDGKVIVTSTRGTLTEGVDYDGAKLSTAAVVGVPLVNVGSPRVQAVRRAYGDAFGEDNAFEYALTVPAVRRARQAIGRVIRGADEVGVRILADRRYVDDARHGVNRHLSPAEQEEFVRMTPNFLSGKIERFWSERE</sequence>
<dbReference type="GO" id="GO:0003678">
    <property type="term" value="F:DNA helicase activity"/>
    <property type="evidence" value="ECO:0007669"/>
    <property type="project" value="InterPro"/>
</dbReference>
<evidence type="ECO:0000256" key="7">
    <source>
        <dbReference type="ARBA" id="ARBA00022840"/>
    </source>
</evidence>
<feature type="domain" description="Helicase ATP-binding" evidence="14">
    <location>
        <begin position="5"/>
        <end position="361"/>
    </location>
</feature>
<keyword evidence="8" id="KW-0408">Iron</keyword>
<dbReference type="InterPro" id="IPR010614">
    <property type="entry name" value="RAD3-like_helicase_DEAD"/>
</dbReference>
<dbReference type="InterPro" id="IPR006555">
    <property type="entry name" value="ATP-dep_Helicase_C"/>
</dbReference>
<accession>A0A897N4V4</accession>
<dbReference type="InterPro" id="IPR014001">
    <property type="entry name" value="Helicase_ATP-bd"/>
</dbReference>
<keyword evidence="6 15" id="KW-0347">Helicase</keyword>
<reference evidence="15" key="1">
    <citation type="submission" date="2020-11" db="EMBL/GenBank/DDBJ databases">
        <title>Carbohydrate-dependent, anaerobic sulfur respiration: A novel catabolism in halophilic archaea.</title>
        <authorList>
            <person name="Sorokin D.Y."/>
            <person name="Messina E."/>
            <person name="Smedile F."/>
            <person name="La Cono V."/>
            <person name="Hallsworth J.E."/>
            <person name="Yakimov M.M."/>
        </authorList>
    </citation>
    <scope>NUCLEOTIDE SEQUENCE</scope>
    <source>
        <strain evidence="15">HSR12-1</strain>
    </source>
</reference>
<feature type="compositionally biased region" description="Polar residues" evidence="13">
    <location>
        <begin position="191"/>
        <end position="204"/>
    </location>
</feature>
<evidence type="ECO:0000256" key="13">
    <source>
        <dbReference type="SAM" id="MobiDB-lite"/>
    </source>
</evidence>
<dbReference type="GeneID" id="68855354"/>